<dbReference type="PROSITE" id="PS01215">
    <property type="entry name" value="MRP"/>
    <property type="match status" value="1"/>
</dbReference>
<dbReference type="HAMAP" id="MF_02040">
    <property type="entry name" value="Mrp_NBP35"/>
    <property type="match status" value="1"/>
</dbReference>
<proteinExistence type="inferred from homology"/>
<dbReference type="AlphaFoldDB" id="A0A5K1US56"/>
<dbReference type="InterPro" id="IPR019591">
    <property type="entry name" value="Mrp/NBP35_ATP-bd"/>
</dbReference>
<evidence type="ECO:0000256" key="5">
    <source>
        <dbReference type="ARBA" id="ARBA00022840"/>
    </source>
</evidence>
<evidence type="ECO:0000256" key="2">
    <source>
        <dbReference type="ARBA" id="ARBA00022490"/>
    </source>
</evidence>
<evidence type="ECO:0000256" key="4">
    <source>
        <dbReference type="ARBA" id="ARBA00022741"/>
    </source>
</evidence>
<keyword evidence="4 8" id="KW-0547">Nucleotide-binding</keyword>
<dbReference type="Gene3D" id="3.40.50.300">
    <property type="entry name" value="P-loop containing nucleotide triphosphate hydrolases"/>
    <property type="match status" value="1"/>
</dbReference>
<evidence type="ECO:0000256" key="3">
    <source>
        <dbReference type="ARBA" id="ARBA00022723"/>
    </source>
</evidence>
<comment type="similarity">
    <text evidence="8">Belongs to the Mrp/NBP35 ATP-binding proteins family. NUBP1/NBP35 subfamily.</text>
</comment>
<comment type="subunit">
    <text evidence="8">Heterotetramer of 2 NUBP1 and 2 NUBP2 chains.</text>
</comment>
<dbReference type="VEuPathDB" id="AmoebaDB:KM1_093360"/>
<dbReference type="InterPro" id="IPR033756">
    <property type="entry name" value="YlxH/NBP35"/>
</dbReference>
<evidence type="ECO:0000256" key="7">
    <source>
        <dbReference type="ARBA" id="ARBA00023014"/>
    </source>
</evidence>
<dbReference type="PANTHER" id="PTHR23264:SF35">
    <property type="entry name" value="CYTOSOLIC FE-S CLUSTER ASSEMBLY FACTOR NUBP1"/>
    <property type="match status" value="1"/>
</dbReference>
<keyword evidence="5 8" id="KW-0067">ATP-binding</keyword>
<comment type="caution">
    <text evidence="9">The sequence shown here is derived from an EMBL/GenBank/DDBJ whole genome shotgun (WGS) entry which is preliminary data.</text>
</comment>
<dbReference type="VEuPathDB" id="AmoebaDB:EHI5A_080330"/>
<keyword evidence="7 8" id="KW-0411">Iron-sulfur</keyword>
<feature type="binding site" evidence="8">
    <location>
        <position position="29"/>
    </location>
    <ligand>
        <name>[4Fe-4S] cluster</name>
        <dbReference type="ChEBI" id="CHEBI:49883"/>
        <label>1</label>
    </ligand>
</feature>
<feature type="binding site" evidence="8">
    <location>
        <position position="55"/>
    </location>
    <ligand>
        <name>[4Fe-4S] cluster</name>
        <dbReference type="ChEBI" id="CHEBI:49883"/>
        <label>1</label>
    </ligand>
</feature>
<keyword evidence="3 8" id="KW-0479">Metal-binding</keyword>
<feature type="binding site" evidence="8">
    <location>
        <position position="61"/>
    </location>
    <ligand>
        <name>[4Fe-4S] cluster</name>
        <dbReference type="ChEBI" id="CHEBI:49883"/>
        <label>1</label>
    </ligand>
</feature>
<evidence type="ECO:0000313" key="10">
    <source>
        <dbReference type="Proteomes" id="UP000078387"/>
    </source>
</evidence>
<evidence type="ECO:0000256" key="1">
    <source>
        <dbReference type="ARBA" id="ARBA00022485"/>
    </source>
</evidence>
<evidence type="ECO:0000256" key="8">
    <source>
        <dbReference type="HAMAP-Rule" id="MF_03038"/>
    </source>
</evidence>
<dbReference type="PANTHER" id="PTHR23264">
    <property type="entry name" value="NUCLEOTIDE-BINDING PROTEIN NBP35 YEAST -RELATED"/>
    <property type="match status" value="1"/>
</dbReference>
<dbReference type="VEuPathDB" id="AmoebaDB:EHI_047750"/>
<dbReference type="InterPro" id="IPR028601">
    <property type="entry name" value="NUBP1/Nbp35"/>
</dbReference>
<dbReference type="InterPro" id="IPR027417">
    <property type="entry name" value="P-loop_NTPase"/>
</dbReference>
<dbReference type="CDD" id="cd02037">
    <property type="entry name" value="Mrp_NBP35"/>
    <property type="match status" value="1"/>
</dbReference>
<dbReference type="VEuPathDB" id="AmoebaDB:EHI8A_081530"/>
<comment type="subcellular location">
    <subcellularLocation>
        <location evidence="8">Cytoplasm</location>
    </subcellularLocation>
</comment>
<dbReference type="GO" id="GO:0140663">
    <property type="term" value="F:ATP-dependent FeS chaperone activity"/>
    <property type="evidence" value="ECO:0007669"/>
    <property type="project" value="InterPro"/>
</dbReference>
<gene>
    <name evidence="9" type="ORF">CL6EHI_047750</name>
</gene>
<keyword evidence="6 8" id="KW-0408">Iron</keyword>
<dbReference type="HAMAP" id="MF_03038">
    <property type="entry name" value="NUBP1"/>
    <property type="match status" value="1"/>
</dbReference>
<dbReference type="GO" id="GO:0051539">
    <property type="term" value="F:4 iron, 4 sulfur cluster binding"/>
    <property type="evidence" value="ECO:0007669"/>
    <property type="project" value="UniProtKB-UniRule"/>
</dbReference>
<keyword evidence="1 8" id="KW-0004">4Fe-4S</keyword>
<comment type="function">
    <text evidence="8">Component of the cytosolic iron-sulfur (Fe/S) protein assembly (CIA) machinery. Required for maturation of extramitochondrial Fe-S proteins. The NUBP1-NUBP2 heterotetramer forms a Fe-S scaffold complex, mediating the de novo assembly of an Fe-S cluster and its transfer to target apoproteins.</text>
</comment>
<protein>
    <recommendedName>
        <fullName evidence="8">Cytosolic Fe-S cluster assembly factor NUBP1 homolog</fullName>
    </recommendedName>
</protein>
<dbReference type="GO" id="GO:0016226">
    <property type="term" value="P:iron-sulfur cluster assembly"/>
    <property type="evidence" value="ECO:0007669"/>
    <property type="project" value="UniProtKB-UniRule"/>
</dbReference>
<evidence type="ECO:0000256" key="6">
    <source>
        <dbReference type="ARBA" id="ARBA00023004"/>
    </source>
</evidence>
<dbReference type="OMA" id="WIPVFAD"/>
<dbReference type="FunFam" id="3.40.50.300:FF:001980">
    <property type="entry name" value="Cytosolic Fe-S cluster assembly factor NUBP1 homolog"/>
    <property type="match status" value="1"/>
</dbReference>
<comment type="cofactor">
    <cofactor evidence="8">
        <name>[4Fe-4S] cluster</name>
        <dbReference type="ChEBI" id="CHEBI:49883"/>
    </cofactor>
    <text evidence="8">Binds 4 [4Fe-4S] clusters per heterotetramer. Contains two stable clusters in the N-termini of NUBP1 and two labile, bridging clusters between subunits of the NUBP1-NUBP2 heterotetramer.</text>
</comment>
<feature type="binding site" evidence="8">
    <location>
        <begin position="91"/>
        <end position="98"/>
    </location>
    <ligand>
        <name>ATP</name>
        <dbReference type="ChEBI" id="CHEBI:30616"/>
    </ligand>
</feature>
<dbReference type="GO" id="GO:0005829">
    <property type="term" value="C:cytosol"/>
    <property type="evidence" value="ECO:0007669"/>
    <property type="project" value="TreeGrafter"/>
</dbReference>
<dbReference type="GO" id="GO:0046872">
    <property type="term" value="F:metal ion binding"/>
    <property type="evidence" value="ECO:0007669"/>
    <property type="project" value="UniProtKB-KW"/>
</dbReference>
<organism evidence="9 10">
    <name type="scientific">Entamoeba histolytica</name>
    <dbReference type="NCBI Taxonomy" id="5759"/>
    <lineage>
        <taxon>Eukaryota</taxon>
        <taxon>Amoebozoa</taxon>
        <taxon>Evosea</taxon>
        <taxon>Archamoebae</taxon>
        <taxon>Mastigamoebida</taxon>
        <taxon>Entamoebidae</taxon>
        <taxon>Entamoeba</taxon>
    </lineage>
</organism>
<feature type="binding site" evidence="8">
    <location>
        <position position="264"/>
    </location>
    <ligand>
        <name>[4Fe-4S] cluster</name>
        <dbReference type="ChEBI" id="CHEBI:49883"/>
        <label>2</label>
        <note>ligand shared with heterodimeric partner</note>
    </ligand>
</feature>
<evidence type="ECO:0000313" key="9">
    <source>
        <dbReference type="EMBL" id="GAT97650.1"/>
    </source>
</evidence>
<sequence>MSCSHNCSNCSLKGNCNQLPNPSNCSHNCDGCPSKGSCSSSTSSQGGCSHNCDSCPSKGKCGGGNNGPDRELEEIIEKLKGIKHKYVILSGKGGVGKSTFATQFSWVLSEDKQVGLCDYDICGPSIPQMFGQIGVNVTSGMTGLQPIYVTENLCTMSIGYLVATETAVVWKGPKKNSLIRQFIHDVDWGELDYLIIDTPPGTSDEHLTIVSILNKCNVDGAIIITTPQDVSLIDVRKEINFCKKIGLPIIGVVENMSGFICPCCHKESTIFPPTHGGAKQMCEEMGVKFLGKIPLDPIIAHSCDIGAPYFLEHPDSEATKNFKRIYKEIITNL</sequence>
<keyword evidence="2 8" id="KW-0963">Cytoplasm</keyword>
<accession>A0A5K1US56</accession>
<dbReference type="VEuPathDB" id="AmoebaDB:EHI7A_196080"/>
<feature type="binding site" evidence="8">
    <location>
        <position position="261"/>
    </location>
    <ligand>
        <name>[4Fe-4S] cluster</name>
        <dbReference type="ChEBI" id="CHEBI:49883"/>
        <label>2</label>
        <note>ligand shared with heterodimeric partner</note>
    </ligand>
</feature>
<name>A0A5K1US56_ENTHI</name>
<dbReference type="SUPFAM" id="SSF52540">
    <property type="entry name" value="P-loop containing nucleoside triphosphate hydrolases"/>
    <property type="match status" value="1"/>
</dbReference>
<dbReference type="EMBL" id="BDEQ01000001">
    <property type="protein sequence ID" value="GAT97650.1"/>
    <property type="molecule type" value="Genomic_DNA"/>
</dbReference>
<dbReference type="Proteomes" id="UP000078387">
    <property type="component" value="Unassembled WGS sequence"/>
</dbReference>
<dbReference type="Pfam" id="PF10609">
    <property type="entry name" value="ParA"/>
    <property type="match status" value="1"/>
</dbReference>
<dbReference type="GO" id="GO:0005524">
    <property type="term" value="F:ATP binding"/>
    <property type="evidence" value="ECO:0007669"/>
    <property type="project" value="UniProtKB-KW"/>
</dbReference>
<feature type="binding site" evidence="8">
    <location>
        <position position="52"/>
    </location>
    <ligand>
        <name>[4Fe-4S] cluster</name>
        <dbReference type="ChEBI" id="CHEBI:49883"/>
        <label>1</label>
    </ligand>
</feature>
<dbReference type="InterPro" id="IPR000808">
    <property type="entry name" value="Mrp-like_CS"/>
</dbReference>
<reference evidence="9 10" key="1">
    <citation type="submission" date="2016-05" db="EMBL/GenBank/DDBJ databases">
        <title>First whole genome sequencing of Entamoeba histolytica HM1:IMSS-clone-6.</title>
        <authorList>
            <person name="Mukherjee Avik.K."/>
            <person name="Izumyama S."/>
            <person name="Nakada-Tsukui K."/>
            <person name="Nozaki T."/>
        </authorList>
    </citation>
    <scope>NUCLEOTIDE SEQUENCE [LARGE SCALE GENOMIC DNA]</scope>
    <source>
        <strain evidence="9 10">HM1:IMSS clone 6</strain>
    </source>
</reference>